<dbReference type="Gene3D" id="3.20.20.450">
    <property type="entry name" value="EAL domain"/>
    <property type="match status" value="1"/>
</dbReference>
<organism evidence="2 3">
    <name type="scientific">Pollutimonas bauzanensis</name>
    <dbReference type="NCBI Taxonomy" id="658167"/>
    <lineage>
        <taxon>Bacteria</taxon>
        <taxon>Pseudomonadati</taxon>
        <taxon>Pseudomonadota</taxon>
        <taxon>Betaproteobacteria</taxon>
        <taxon>Burkholderiales</taxon>
        <taxon>Alcaligenaceae</taxon>
        <taxon>Pollutimonas</taxon>
    </lineage>
</organism>
<dbReference type="CDD" id="cd01948">
    <property type="entry name" value="EAL"/>
    <property type="match status" value="1"/>
</dbReference>
<dbReference type="InterPro" id="IPR035919">
    <property type="entry name" value="EAL_sf"/>
</dbReference>
<gene>
    <name evidence="2" type="ORF">SAMN04488135_12354</name>
</gene>
<dbReference type="STRING" id="658167.SAMN04488135_12354"/>
<dbReference type="InterPro" id="IPR001633">
    <property type="entry name" value="EAL_dom"/>
</dbReference>
<dbReference type="SUPFAM" id="SSF141868">
    <property type="entry name" value="EAL domain-like"/>
    <property type="match status" value="1"/>
</dbReference>
<dbReference type="PANTHER" id="PTHR33121:SF23">
    <property type="entry name" value="CYCLIC DI-GMP PHOSPHODIESTERASE PDEB"/>
    <property type="match status" value="1"/>
</dbReference>
<dbReference type="OrthoDB" id="1673646at2"/>
<dbReference type="InterPro" id="IPR050706">
    <property type="entry name" value="Cyclic-di-GMP_PDE-like"/>
</dbReference>
<dbReference type="RefSeq" id="WP_143161134.1">
    <property type="nucleotide sequence ID" value="NZ_FQXE01000023.1"/>
</dbReference>
<dbReference type="EMBL" id="FQXE01000023">
    <property type="protein sequence ID" value="SHI41385.1"/>
    <property type="molecule type" value="Genomic_DNA"/>
</dbReference>
<sequence>MAMLNASRHMLGRYAAPRAARHDCVLIYINNLWELSDAYGQDFYRAAFEAMQERLSRHGVQRRSVTLAGEYICVDFQDAKPPGRGYDDLLAEHIKASLSYEPVVQGRHSVYLEVLVAFADRNAPSFDKLVKARPVAPGAVAPPDPQDQENRRRAYRADMSLAGDFLHALGAGRIALAFQPVLSVYGAKPVLYYECLLRRLAAPGGGEAVSCADDVGALERLRMVDRLDRSVLWAAIQILKSNKAIHLGCNVSALSMQHDSWWRLLFAQLWRDPGLARRLTLEITETSAVPHVDEAVNLIHSLHLYGCKIAIDDMGAGYSTLDFVAKSRPDVVKIDQSFLSGPGGRPRSPELLRKLVRLCADYSPCVVVEGVETEDDLKAVISSGANAAQGLFLGKPSVMADWLRAPALVRDAFGPGHPSTSG</sequence>
<dbReference type="Proteomes" id="UP000184226">
    <property type="component" value="Unassembled WGS sequence"/>
</dbReference>
<dbReference type="PROSITE" id="PS50883">
    <property type="entry name" value="EAL"/>
    <property type="match status" value="1"/>
</dbReference>
<dbReference type="PANTHER" id="PTHR33121">
    <property type="entry name" value="CYCLIC DI-GMP PHOSPHODIESTERASE PDEF"/>
    <property type="match status" value="1"/>
</dbReference>
<reference evidence="2 3" key="1">
    <citation type="submission" date="2016-11" db="EMBL/GenBank/DDBJ databases">
        <authorList>
            <person name="Jaros S."/>
            <person name="Januszkiewicz K."/>
            <person name="Wedrychowicz H."/>
        </authorList>
    </citation>
    <scope>NUCLEOTIDE SEQUENCE [LARGE SCALE GENOMIC DNA]</scope>
    <source>
        <strain evidence="2 3">CGMCC 1.10190</strain>
    </source>
</reference>
<evidence type="ECO:0000313" key="2">
    <source>
        <dbReference type="EMBL" id="SHI41385.1"/>
    </source>
</evidence>
<protein>
    <submittedName>
        <fullName evidence="2">EAL domain, c-di-GMP-specific phosphodiesterase class I (Or its enzymatically inactive variant)</fullName>
    </submittedName>
</protein>
<feature type="domain" description="EAL" evidence="1">
    <location>
        <begin position="158"/>
        <end position="410"/>
    </location>
</feature>
<dbReference type="SMART" id="SM00052">
    <property type="entry name" value="EAL"/>
    <property type="match status" value="1"/>
</dbReference>
<dbReference type="AlphaFoldDB" id="A0A1M6AY41"/>
<evidence type="ECO:0000313" key="3">
    <source>
        <dbReference type="Proteomes" id="UP000184226"/>
    </source>
</evidence>
<dbReference type="GO" id="GO:0071111">
    <property type="term" value="F:cyclic-guanylate-specific phosphodiesterase activity"/>
    <property type="evidence" value="ECO:0007669"/>
    <property type="project" value="InterPro"/>
</dbReference>
<dbReference type="Pfam" id="PF00563">
    <property type="entry name" value="EAL"/>
    <property type="match status" value="1"/>
</dbReference>
<proteinExistence type="predicted"/>
<keyword evidence="3" id="KW-1185">Reference proteome</keyword>
<name>A0A1M6AY41_9BURK</name>
<accession>A0A1M6AY41</accession>
<evidence type="ECO:0000259" key="1">
    <source>
        <dbReference type="PROSITE" id="PS50883"/>
    </source>
</evidence>